<reference evidence="2" key="1">
    <citation type="submission" date="2016-10" db="EMBL/GenBank/DDBJ databases">
        <title>CRISPR-Cas defence system in Roseofilum reptotaenium: evidence of a bacteriophage-cyanobacterium arms race in the coral black band disease.</title>
        <authorList>
            <person name="Buerger P."/>
            <person name="Wood-Charlson E.M."/>
            <person name="Weynberg K.D."/>
            <person name="Willis B."/>
            <person name="Van Oppen M.J."/>
        </authorList>
    </citation>
    <scope>NUCLEOTIDE SEQUENCE [LARGE SCALE GENOMIC DNA]</scope>
    <source>
        <strain evidence="2">AO1-A</strain>
    </source>
</reference>
<proteinExistence type="predicted"/>
<gene>
    <name evidence="2" type="ORF">BI308_07505</name>
</gene>
<keyword evidence="1" id="KW-0732">Signal</keyword>
<feature type="signal peptide" evidence="1">
    <location>
        <begin position="1"/>
        <end position="29"/>
    </location>
</feature>
<evidence type="ECO:0000313" key="2">
    <source>
        <dbReference type="EMBL" id="OJJ26236.1"/>
    </source>
</evidence>
<evidence type="ECO:0000313" key="3">
    <source>
        <dbReference type="Proteomes" id="UP000183940"/>
    </source>
</evidence>
<organism evidence="2 3">
    <name type="scientific">Roseofilum reptotaenium AO1-A</name>
    <dbReference type="NCBI Taxonomy" id="1925591"/>
    <lineage>
        <taxon>Bacteria</taxon>
        <taxon>Bacillati</taxon>
        <taxon>Cyanobacteriota</taxon>
        <taxon>Cyanophyceae</taxon>
        <taxon>Desertifilales</taxon>
        <taxon>Desertifilaceae</taxon>
        <taxon>Roseofilum</taxon>
    </lineage>
</organism>
<comment type="caution">
    <text evidence="2">The sequence shown here is derived from an EMBL/GenBank/DDBJ whole genome shotgun (WGS) entry which is preliminary data.</text>
</comment>
<protein>
    <submittedName>
        <fullName evidence="2">Uncharacterized protein</fullName>
    </submittedName>
</protein>
<dbReference type="EMBL" id="MLAW01000009">
    <property type="protein sequence ID" value="OJJ26236.1"/>
    <property type="molecule type" value="Genomic_DNA"/>
</dbReference>
<sequence>MLPIPKPAWFLTLGSLTLSSLIFNPSASAQTLGFSCRDNQICPVFNILLQTTEVFTRTCPPTSDNPQDYANYLGQWIDRIPQIQAQVNALNRNNSYTPTLPSSPNQVVNFLNTWVDIARIAQTQANRIEQTLDHCPSRLPILPDGSTLPSISMETEFPKVCQFDPNTLTWKC</sequence>
<feature type="chain" id="PRO_5009887397" evidence="1">
    <location>
        <begin position="30"/>
        <end position="172"/>
    </location>
</feature>
<keyword evidence="3" id="KW-1185">Reference proteome</keyword>
<dbReference type="Proteomes" id="UP000183940">
    <property type="component" value="Unassembled WGS sequence"/>
</dbReference>
<name>A0A1L9QUD8_9CYAN</name>
<dbReference type="AlphaFoldDB" id="A0A1L9QUD8"/>
<accession>A0A1L9QUD8</accession>
<evidence type="ECO:0000256" key="1">
    <source>
        <dbReference type="SAM" id="SignalP"/>
    </source>
</evidence>